<evidence type="ECO:0000313" key="2">
    <source>
        <dbReference type="Proteomes" id="UP000464378"/>
    </source>
</evidence>
<reference evidence="1" key="1">
    <citation type="submission" date="2019-04" db="EMBL/GenBank/DDBJ databases">
        <authorList>
            <consortium name="Science for Life Laboratories"/>
        </authorList>
    </citation>
    <scope>NUCLEOTIDE SEQUENCE</scope>
    <source>
        <strain evidence="1">MBLW1</strain>
    </source>
</reference>
<accession>A0A6C2YS99</accession>
<organism evidence="1">
    <name type="scientific">Tuwongella immobilis</name>
    <dbReference type="NCBI Taxonomy" id="692036"/>
    <lineage>
        <taxon>Bacteria</taxon>
        <taxon>Pseudomonadati</taxon>
        <taxon>Planctomycetota</taxon>
        <taxon>Planctomycetia</taxon>
        <taxon>Gemmatales</taxon>
        <taxon>Gemmataceae</taxon>
        <taxon>Tuwongella</taxon>
    </lineage>
</organism>
<dbReference type="EMBL" id="LR593887">
    <property type="protein sequence ID" value="VTS05812.1"/>
    <property type="molecule type" value="Genomic_DNA"/>
</dbReference>
<dbReference type="KEGG" id="tim:GMBLW1_49690"/>
<evidence type="ECO:0000313" key="1">
    <source>
        <dbReference type="EMBL" id="VIP04224.1"/>
    </source>
</evidence>
<keyword evidence="2" id="KW-1185">Reference proteome</keyword>
<gene>
    <name evidence="1" type="ORF">GMBLW1_49690</name>
</gene>
<name>A0A6C2YS99_9BACT</name>
<dbReference type="RefSeq" id="WP_162659335.1">
    <property type="nucleotide sequence ID" value="NZ_LR593887.1"/>
</dbReference>
<dbReference type="InterPro" id="IPR021266">
    <property type="entry name" value="Kdo_hydroxlase"/>
</dbReference>
<sequence length="284" mass="32657">MHGDKMLSERLESAELVHWPDCPFPLPSESEQSLLRQQALAHRTTAAVEYHPASDRITGLRSRQDADAVAGILRRFQNGILQCLSAMLPEYAAGWEVGPTCLHPEEEAIRSLGFQHRKDLLHFEQAQHEFSQGRRLLRVLVNLHPTESRVWATSEPFAELLARYQRENRLSDRSIEQWCQSAGWPRLWGAAQRGESAYDRFTKKLDHFLKTDDAFQDRARRRYWHFEPRSAWMVFADALATAELRGQYALEQTLFIPLESLRCPELAPVSMLARESAPARRLAG</sequence>
<dbReference type="Proteomes" id="UP000464378">
    <property type="component" value="Chromosome"/>
</dbReference>
<dbReference type="Pfam" id="PF11004">
    <property type="entry name" value="Kdo_hydroxy"/>
    <property type="match status" value="1"/>
</dbReference>
<proteinExistence type="predicted"/>
<dbReference type="EMBL" id="LR586016">
    <property type="protein sequence ID" value="VIP04224.1"/>
    <property type="molecule type" value="Genomic_DNA"/>
</dbReference>
<dbReference type="AlphaFoldDB" id="A0A6C2YS99"/>
<dbReference type="InParanoid" id="A0A6C2YS99"/>
<protein>
    <submittedName>
        <fullName evidence="1">Uncharacterized protein</fullName>
    </submittedName>
</protein>